<dbReference type="InterPro" id="IPR016181">
    <property type="entry name" value="Acyl_CoA_acyltransferase"/>
</dbReference>
<evidence type="ECO:0000313" key="2">
    <source>
        <dbReference type="WBParaSite" id="Pan_g6591.t1"/>
    </source>
</evidence>
<keyword evidence="1" id="KW-1185">Reference proteome</keyword>
<dbReference type="WBParaSite" id="Pan_g6591.t1">
    <property type="protein sequence ID" value="Pan_g6591.t1"/>
    <property type="gene ID" value="Pan_g6591"/>
</dbReference>
<dbReference type="SUPFAM" id="SSF55729">
    <property type="entry name" value="Acyl-CoA N-acyltransferases (Nat)"/>
    <property type="match status" value="1"/>
</dbReference>
<dbReference type="PANTHER" id="PTHR20905:SF1">
    <property type="entry name" value="AT07410P-RELATED"/>
    <property type="match status" value="1"/>
</dbReference>
<organism evidence="1 2">
    <name type="scientific">Panagrellus redivivus</name>
    <name type="common">Microworm</name>
    <dbReference type="NCBI Taxonomy" id="6233"/>
    <lineage>
        <taxon>Eukaryota</taxon>
        <taxon>Metazoa</taxon>
        <taxon>Ecdysozoa</taxon>
        <taxon>Nematoda</taxon>
        <taxon>Chromadorea</taxon>
        <taxon>Rhabditida</taxon>
        <taxon>Tylenchina</taxon>
        <taxon>Panagrolaimomorpha</taxon>
        <taxon>Panagrolaimoidea</taxon>
        <taxon>Panagrolaimidae</taxon>
        <taxon>Panagrellus</taxon>
    </lineage>
</organism>
<dbReference type="Gene3D" id="3.40.630.30">
    <property type="match status" value="1"/>
</dbReference>
<dbReference type="AlphaFoldDB" id="A0A7E4W290"/>
<sequence>MLLHRLVRRAGASLIQKANISAEVNYTPIKRVPKCPEGFLHNSNPLVDGKMLIRNLPSKTGRKLDYVIAAPKDRDLIATFSCENFPALNSCCAHTKMTYEEFECMAAPGTDLMLEKGVIFCAYDGDKLVGALYNSFNYEDKFEQMFHGEMPGMKNPKFIVKDDYAEDVKKYPFAPSMNYYMTLMDIVQPQTGKFLPAGIKAFGILELGIVHKDYQQDGIFPVFFDLAEKAFKEKGIHHVGGYCVATGTRRVLTRGGYKSLYTIPYTDFKVNGKPVYSNLKDGATCTDTMIRTIK</sequence>
<reference evidence="1" key="1">
    <citation type="journal article" date="2013" name="Genetics">
        <title>The draft genome and transcriptome of Panagrellus redivivus are shaped by the harsh demands of a free-living lifestyle.</title>
        <authorList>
            <person name="Srinivasan J."/>
            <person name="Dillman A.R."/>
            <person name="Macchietto M.G."/>
            <person name="Heikkinen L."/>
            <person name="Lakso M."/>
            <person name="Fracchia K.M."/>
            <person name="Antoshechkin I."/>
            <person name="Mortazavi A."/>
            <person name="Wong G."/>
            <person name="Sternberg P.W."/>
        </authorList>
    </citation>
    <scope>NUCLEOTIDE SEQUENCE [LARGE SCALE GENOMIC DNA]</scope>
    <source>
        <strain evidence="1">MT8872</strain>
    </source>
</reference>
<evidence type="ECO:0000313" key="1">
    <source>
        <dbReference type="Proteomes" id="UP000492821"/>
    </source>
</evidence>
<protein>
    <submittedName>
        <fullName evidence="2">N-acetyltransferase domain-containing protein</fullName>
    </submittedName>
</protein>
<reference evidence="2" key="2">
    <citation type="submission" date="2020-10" db="UniProtKB">
        <authorList>
            <consortium name="WormBaseParasite"/>
        </authorList>
    </citation>
    <scope>IDENTIFICATION</scope>
</reference>
<dbReference type="GO" id="GO:0008080">
    <property type="term" value="F:N-acetyltransferase activity"/>
    <property type="evidence" value="ECO:0007669"/>
    <property type="project" value="TreeGrafter"/>
</dbReference>
<dbReference type="PANTHER" id="PTHR20905">
    <property type="entry name" value="N-ACETYLTRANSFERASE-RELATED"/>
    <property type="match status" value="1"/>
</dbReference>
<name>A0A7E4W290_PANRE</name>
<proteinExistence type="predicted"/>
<dbReference type="Proteomes" id="UP000492821">
    <property type="component" value="Unassembled WGS sequence"/>
</dbReference>
<accession>A0A7E4W290</accession>